<reference evidence="3" key="1">
    <citation type="submission" date="2016-04" db="UniProtKB">
        <authorList>
            <consortium name="WormBaseParasite"/>
        </authorList>
    </citation>
    <scope>IDENTIFICATION</scope>
</reference>
<keyword evidence="2" id="KW-1185">Reference proteome</keyword>
<feature type="chain" id="PRO_5007630837" evidence="1">
    <location>
        <begin position="37"/>
        <end position="361"/>
    </location>
</feature>
<dbReference type="PANTHER" id="PTHR33459:SF7">
    <property type="entry name" value="DD-GDCA PROTEIN"/>
    <property type="match status" value="1"/>
</dbReference>
<dbReference type="PANTHER" id="PTHR33459">
    <property type="entry name" value="DD-GDCA PROTEIN"/>
    <property type="match status" value="1"/>
</dbReference>
<dbReference type="AlphaFoldDB" id="A0A158Q7J0"/>
<protein>
    <submittedName>
        <fullName evidence="3">EB domain-containing protein</fullName>
    </submittedName>
</protein>
<evidence type="ECO:0000313" key="2">
    <source>
        <dbReference type="Proteomes" id="UP000050640"/>
    </source>
</evidence>
<accession>A0A158Q7J0</accession>
<evidence type="ECO:0000313" key="3">
    <source>
        <dbReference type="WBParaSite" id="EEL_0000478001-mRNA-1"/>
    </source>
</evidence>
<dbReference type="Proteomes" id="UP000050640">
    <property type="component" value="Unplaced"/>
</dbReference>
<dbReference type="InterPro" id="IPR052326">
    <property type="entry name" value="Diff-Dev_Assoc_Protein"/>
</dbReference>
<sequence>MCEETGSTDKRGRSSGMCFALIQLASFFIILRECSSVQYCTNDAQCGGGEQCVPGMDGLLLCQQILNALVPKRIACQNDSECRSSGKCTRLGRHGFCQYGSVAWSTSGLVNDRCYNDADCSDPLHCVNRNGIMTCQVISRMLPYKACRSNEDCELVQICSLSKQHDTNLCMTPEYRKLITGTTEMYPFWSVNIGDGAIPSNMIGIGAILRHFEKQCTADYQVIVFFFSCSVSEICAEGSSISDDRICIYNPTASNRQCRFNADCQSGQRCEKVFENVYLCRAARQTTFMQPCNYDYECSSGQRCVTVSNYVSFQQNLRYCLSLDEEPRCDDDVDCMNGKVCRVSGKVKQCVSVISSSHSTP</sequence>
<evidence type="ECO:0000256" key="1">
    <source>
        <dbReference type="SAM" id="SignalP"/>
    </source>
</evidence>
<proteinExistence type="predicted"/>
<organism evidence="2 3">
    <name type="scientific">Elaeophora elaphi</name>
    <dbReference type="NCBI Taxonomy" id="1147741"/>
    <lineage>
        <taxon>Eukaryota</taxon>
        <taxon>Metazoa</taxon>
        <taxon>Ecdysozoa</taxon>
        <taxon>Nematoda</taxon>
        <taxon>Chromadorea</taxon>
        <taxon>Rhabditida</taxon>
        <taxon>Spirurina</taxon>
        <taxon>Spiruromorpha</taxon>
        <taxon>Filarioidea</taxon>
        <taxon>Onchocercidae</taxon>
        <taxon>Elaeophora</taxon>
    </lineage>
</organism>
<dbReference type="WBParaSite" id="EEL_0000478001-mRNA-1">
    <property type="protein sequence ID" value="EEL_0000478001-mRNA-1"/>
    <property type="gene ID" value="EEL_0000478001"/>
</dbReference>
<name>A0A158Q7J0_9BILA</name>
<feature type="signal peptide" evidence="1">
    <location>
        <begin position="1"/>
        <end position="36"/>
    </location>
</feature>
<keyword evidence="1" id="KW-0732">Signal</keyword>